<organism evidence="2 3">
    <name type="scientific">Brassica cretica</name>
    <name type="common">Mustard</name>
    <dbReference type="NCBI Taxonomy" id="69181"/>
    <lineage>
        <taxon>Eukaryota</taxon>
        <taxon>Viridiplantae</taxon>
        <taxon>Streptophyta</taxon>
        <taxon>Embryophyta</taxon>
        <taxon>Tracheophyta</taxon>
        <taxon>Spermatophyta</taxon>
        <taxon>Magnoliopsida</taxon>
        <taxon>eudicotyledons</taxon>
        <taxon>Gunneridae</taxon>
        <taxon>Pentapetalae</taxon>
        <taxon>rosids</taxon>
        <taxon>malvids</taxon>
        <taxon>Brassicales</taxon>
        <taxon>Brassicaceae</taxon>
        <taxon>Brassiceae</taxon>
        <taxon>Brassica</taxon>
    </lineage>
</organism>
<accession>A0ABQ7CYH1</accession>
<dbReference type="EMBL" id="QGKV02000759">
    <property type="protein sequence ID" value="KAF3564404.1"/>
    <property type="molecule type" value="Genomic_DNA"/>
</dbReference>
<evidence type="ECO:0000256" key="1">
    <source>
        <dbReference type="SAM" id="MobiDB-lite"/>
    </source>
</evidence>
<keyword evidence="3" id="KW-1185">Reference proteome</keyword>
<reference evidence="2 3" key="1">
    <citation type="journal article" date="2020" name="BMC Genomics">
        <title>Intraspecific diversification of the crop wild relative Brassica cretica Lam. using demographic model selection.</title>
        <authorList>
            <person name="Kioukis A."/>
            <person name="Michalopoulou V.A."/>
            <person name="Briers L."/>
            <person name="Pirintsos S."/>
            <person name="Studholme D.J."/>
            <person name="Pavlidis P."/>
            <person name="Sarris P.F."/>
        </authorList>
    </citation>
    <scope>NUCLEOTIDE SEQUENCE [LARGE SCALE GENOMIC DNA]</scope>
    <source>
        <strain evidence="3">cv. PFS-1207/04</strain>
    </source>
</reference>
<name>A0ABQ7CYH1_BRACR</name>
<evidence type="ECO:0008006" key="4">
    <source>
        <dbReference type="Google" id="ProtNLM"/>
    </source>
</evidence>
<evidence type="ECO:0000313" key="3">
    <source>
        <dbReference type="Proteomes" id="UP000266723"/>
    </source>
</evidence>
<proteinExistence type="predicted"/>
<protein>
    <recommendedName>
        <fullName evidence="4">Transposase MuDR plant domain-containing protein</fullName>
    </recommendedName>
</protein>
<feature type="compositionally biased region" description="Basic and acidic residues" evidence="1">
    <location>
        <begin position="13"/>
        <end position="28"/>
    </location>
</feature>
<comment type="caution">
    <text evidence="2">The sequence shown here is derived from an EMBL/GenBank/DDBJ whole genome shotgun (WGS) entry which is preliminary data.</text>
</comment>
<gene>
    <name evidence="2" type="ORF">DY000_02017952</name>
</gene>
<feature type="region of interest" description="Disordered" evidence="1">
    <location>
        <begin position="1"/>
        <end position="39"/>
    </location>
</feature>
<dbReference type="Proteomes" id="UP000266723">
    <property type="component" value="Unassembled WGS sequence"/>
</dbReference>
<evidence type="ECO:0000313" key="2">
    <source>
        <dbReference type="EMBL" id="KAF3564404.1"/>
    </source>
</evidence>
<feature type="compositionally biased region" description="Acidic residues" evidence="1">
    <location>
        <begin position="1"/>
        <end position="12"/>
    </location>
</feature>
<sequence length="201" mass="22819">MKQSEVDGDDYDADKHNEMKKGKMKQDEVDGDDYDADNINSKKENREKWAKSSLVELVKTGDLFLNKTVLKARFELCAMKHNFHYRVTNSNKSVWCIRCADKVCFSGVRAECLKGSIYFIIKKNVGVHSCAPSSKTSAGKTASAKMIDSLIMHKYEGIKEGRKAKDIVQIMRNDYGCEISDSLAWDSREYALNAVRVQQLE</sequence>